<evidence type="ECO:0000256" key="1">
    <source>
        <dbReference type="SAM" id="MobiDB-lite"/>
    </source>
</evidence>
<dbReference type="AlphaFoldDB" id="A0A4Y2IB17"/>
<evidence type="ECO:0000313" key="2">
    <source>
        <dbReference type="EMBL" id="GBM74256.1"/>
    </source>
</evidence>
<comment type="caution">
    <text evidence="2">The sequence shown here is derived from an EMBL/GenBank/DDBJ whole genome shotgun (WGS) entry which is preliminary data.</text>
</comment>
<name>A0A4Y2IB17_ARAVE</name>
<feature type="compositionally biased region" description="Polar residues" evidence="1">
    <location>
        <begin position="1"/>
        <end position="11"/>
    </location>
</feature>
<sequence>MNSDFASQKMNEASRKCRNYDPVSTRKGNMVKLRETVMSHPVRYTSYRIYIIYKYKYHKSINLAAWPGVALTVSKPTQTPALFLTDAESSRKGGSSALHPSCNETNITTIYSN</sequence>
<protein>
    <submittedName>
        <fullName evidence="2">Uncharacterized protein</fullName>
    </submittedName>
</protein>
<dbReference type="Proteomes" id="UP000499080">
    <property type="component" value="Unassembled WGS sequence"/>
</dbReference>
<accession>A0A4Y2IB17</accession>
<evidence type="ECO:0000313" key="3">
    <source>
        <dbReference type="Proteomes" id="UP000499080"/>
    </source>
</evidence>
<proteinExistence type="predicted"/>
<organism evidence="2 3">
    <name type="scientific">Araneus ventricosus</name>
    <name type="common">Orbweaver spider</name>
    <name type="synonym">Epeira ventricosa</name>
    <dbReference type="NCBI Taxonomy" id="182803"/>
    <lineage>
        <taxon>Eukaryota</taxon>
        <taxon>Metazoa</taxon>
        <taxon>Ecdysozoa</taxon>
        <taxon>Arthropoda</taxon>
        <taxon>Chelicerata</taxon>
        <taxon>Arachnida</taxon>
        <taxon>Araneae</taxon>
        <taxon>Araneomorphae</taxon>
        <taxon>Entelegynae</taxon>
        <taxon>Araneoidea</taxon>
        <taxon>Araneidae</taxon>
        <taxon>Araneus</taxon>
    </lineage>
</organism>
<feature type="region of interest" description="Disordered" evidence="1">
    <location>
        <begin position="1"/>
        <end position="21"/>
    </location>
</feature>
<keyword evidence="3" id="KW-1185">Reference proteome</keyword>
<reference evidence="2 3" key="1">
    <citation type="journal article" date="2019" name="Sci. Rep.">
        <title>Orb-weaving spider Araneus ventricosus genome elucidates the spidroin gene catalogue.</title>
        <authorList>
            <person name="Kono N."/>
            <person name="Nakamura H."/>
            <person name="Ohtoshi R."/>
            <person name="Moran D.A.P."/>
            <person name="Shinohara A."/>
            <person name="Yoshida Y."/>
            <person name="Fujiwara M."/>
            <person name="Mori M."/>
            <person name="Tomita M."/>
            <person name="Arakawa K."/>
        </authorList>
    </citation>
    <scope>NUCLEOTIDE SEQUENCE [LARGE SCALE GENOMIC DNA]</scope>
</reference>
<dbReference type="EMBL" id="BGPR01002485">
    <property type="protein sequence ID" value="GBM74256.1"/>
    <property type="molecule type" value="Genomic_DNA"/>
</dbReference>
<gene>
    <name evidence="2" type="ORF">AVEN_210016_1</name>
</gene>